<dbReference type="AlphaFoldDB" id="A0A1M7DAJ9"/>
<proteinExistence type="predicted"/>
<dbReference type="PANTHER" id="PTHR12526:SF636">
    <property type="entry name" value="BLL3647 PROTEIN"/>
    <property type="match status" value="1"/>
</dbReference>
<organism evidence="2 3">
    <name type="scientific">Paracoccus solventivorans</name>
    <dbReference type="NCBI Taxonomy" id="53463"/>
    <lineage>
        <taxon>Bacteria</taxon>
        <taxon>Pseudomonadati</taxon>
        <taxon>Pseudomonadota</taxon>
        <taxon>Alphaproteobacteria</taxon>
        <taxon>Rhodobacterales</taxon>
        <taxon>Paracoccaceae</taxon>
        <taxon>Paracoccus</taxon>
    </lineage>
</organism>
<dbReference type="InterPro" id="IPR028098">
    <property type="entry name" value="Glyco_trans_4-like_N"/>
</dbReference>
<gene>
    <name evidence="2" type="ORF">SAMN05444389_101241</name>
</gene>
<dbReference type="PANTHER" id="PTHR12526">
    <property type="entry name" value="GLYCOSYLTRANSFERASE"/>
    <property type="match status" value="1"/>
</dbReference>
<dbReference type="Pfam" id="PF13692">
    <property type="entry name" value="Glyco_trans_1_4"/>
    <property type="match status" value="1"/>
</dbReference>
<dbReference type="Gene3D" id="3.40.50.2000">
    <property type="entry name" value="Glycogen Phosphorylase B"/>
    <property type="match status" value="2"/>
</dbReference>
<dbReference type="STRING" id="53463.SAMN05444389_101241"/>
<dbReference type="Pfam" id="PF13579">
    <property type="entry name" value="Glyco_trans_4_4"/>
    <property type="match status" value="1"/>
</dbReference>
<keyword evidence="3" id="KW-1185">Reference proteome</keyword>
<feature type="domain" description="Glycosyltransferase subfamily 4-like N-terminal" evidence="1">
    <location>
        <begin position="38"/>
        <end position="212"/>
    </location>
</feature>
<name>A0A1M7DAJ9_9RHOB</name>
<dbReference type="EMBL" id="FRCK01000001">
    <property type="protein sequence ID" value="SHL76494.1"/>
    <property type="molecule type" value="Genomic_DNA"/>
</dbReference>
<dbReference type="SUPFAM" id="SSF53756">
    <property type="entry name" value="UDP-Glycosyltransferase/glycogen phosphorylase"/>
    <property type="match status" value="1"/>
</dbReference>
<dbReference type="OrthoDB" id="9783380at2"/>
<evidence type="ECO:0000313" key="2">
    <source>
        <dbReference type="EMBL" id="SHL76494.1"/>
    </source>
</evidence>
<dbReference type="GO" id="GO:0016757">
    <property type="term" value="F:glycosyltransferase activity"/>
    <property type="evidence" value="ECO:0007669"/>
    <property type="project" value="TreeGrafter"/>
</dbReference>
<evidence type="ECO:0000259" key="1">
    <source>
        <dbReference type="Pfam" id="PF13579"/>
    </source>
</evidence>
<dbReference type="Proteomes" id="UP000184444">
    <property type="component" value="Unassembled WGS sequence"/>
</dbReference>
<sequence>MFSHANDAMAGVGGTGHARSVFVTNDALSGHIGTAQILPYLEGLAARGHILESLSVETRVNDWDREGAWRKRLEVAAIRYYPLRRSAGPLYKLERFLLPSRLARALERSIAGARPDLIHCRSYMPLKAVLEASARHRIPFLFDMRGFWIDQRIEGGFWNMDRLIWQQVVKWLRATESRAISEASAIVTLTADARDIVSSRPDYNGAPISVIPCSVRGDIFRPLSGKPDRRSRLGIPAQSRVIAYLGSAGGLYRLDVLYRLWQSMTERGVQTSLLFIGDHQFASHAEAAAQVGVVLDPRLCFFVRCAHHEVPGMLATADVGISPIIQNFSSLGVSATKVGEYLSCGLPVVTNAGVGDARRIITDGENGFVLPDFGDDAIAQCTAAVIAGLDGGFLPPQEISRRAGTYFRMDHAISAYDAIYRNFVSESRT</sequence>
<accession>A0A1M7DAJ9</accession>
<dbReference type="RefSeq" id="WP_084731896.1">
    <property type="nucleotide sequence ID" value="NZ_FRCK01000001.1"/>
</dbReference>
<keyword evidence="2" id="KW-0808">Transferase</keyword>
<protein>
    <submittedName>
        <fullName evidence="2">Glycosyltransferase involved in cell wall bisynthesis</fullName>
    </submittedName>
</protein>
<reference evidence="3" key="1">
    <citation type="submission" date="2016-11" db="EMBL/GenBank/DDBJ databases">
        <authorList>
            <person name="Varghese N."/>
            <person name="Submissions S."/>
        </authorList>
    </citation>
    <scope>NUCLEOTIDE SEQUENCE [LARGE SCALE GENOMIC DNA]</scope>
    <source>
        <strain evidence="3">DSM 6637</strain>
    </source>
</reference>
<evidence type="ECO:0000313" key="3">
    <source>
        <dbReference type="Proteomes" id="UP000184444"/>
    </source>
</evidence>